<comment type="caution">
    <text evidence="1">The sequence shown here is derived from an EMBL/GenBank/DDBJ whole genome shotgun (WGS) entry which is preliminary data.</text>
</comment>
<organism evidence="1 2">
    <name type="scientific">Actinorhabdospora filicis</name>
    <dbReference type="NCBI Taxonomy" id="1785913"/>
    <lineage>
        <taxon>Bacteria</taxon>
        <taxon>Bacillati</taxon>
        <taxon>Actinomycetota</taxon>
        <taxon>Actinomycetes</taxon>
        <taxon>Micromonosporales</taxon>
        <taxon>Micromonosporaceae</taxon>
        <taxon>Actinorhabdospora</taxon>
    </lineage>
</organism>
<dbReference type="EMBL" id="BSTX01000004">
    <property type="protein sequence ID" value="GLZ80710.1"/>
    <property type="molecule type" value="Genomic_DNA"/>
</dbReference>
<keyword evidence="2" id="KW-1185">Reference proteome</keyword>
<proteinExistence type="predicted"/>
<gene>
    <name evidence="1" type="ORF">Afil01_55170</name>
</gene>
<sequence length="141" mass="14708">MPRATFGRVIDSTPVAGRGRPRALRIAIIAVAALVLLAGAAAVAAPRLTAHFEEQLRSLGLPAGWSVQKWAPYPLGVDATLTGPADPAPVRAWLSAAVGYEIDLGTSCSSGCHLSLGVGPDGAWDLQLDYFGERIEIDFAS</sequence>
<dbReference type="AlphaFoldDB" id="A0A9W6SPQ5"/>
<protein>
    <submittedName>
        <fullName evidence="1">Uncharacterized protein</fullName>
    </submittedName>
</protein>
<evidence type="ECO:0000313" key="1">
    <source>
        <dbReference type="EMBL" id="GLZ80710.1"/>
    </source>
</evidence>
<dbReference type="Proteomes" id="UP001165079">
    <property type="component" value="Unassembled WGS sequence"/>
</dbReference>
<accession>A0A9W6SPQ5</accession>
<name>A0A9W6SPQ5_9ACTN</name>
<evidence type="ECO:0000313" key="2">
    <source>
        <dbReference type="Proteomes" id="UP001165079"/>
    </source>
</evidence>
<reference evidence="1" key="1">
    <citation type="submission" date="2023-03" db="EMBL/GenBank/DDBJ databases">
        <title>Actinorhabdospora filicis NBRC 111898.</title>
        <authorList>
            <person name="Ichikawa N."/>
            <person name="Sato H."/>
            <person name="Tonouchi N."/>
        </authorList>
    </citation>
    <scope>NUCLEOTIDE SEQUENCE</scope>
    <source>
        <strain evidence="1">NBRC 111898</strain>
    </source>
</reference>